<feature type="chain" id="PRO_5045177089" evidence="3">
    <location>
        <begin position="21"/>
        <end position="114"/>
    </location>
</feature>
<keyword evidence="2" id="KW-0472">Membrane</keyword>
<evidence type="ECO:0000256" key="3">
    <source>
        <dbReference type="SAM" id="SignalP"/>
    </source>
</evidence>
<evidence type="ECO:0000313" key="5">
    <source>
        <dbReference type="Proteomes" id="UP001368500"/>
    </source>
</evidence>
<feature type="region of interest" description="Disordered" evidence="1">
    <location>
        <begin position="41"/>
        <end position="85"/>
    </location>
</feature>
<sequence length="114" mass="11009">MAAAQNAALAAQLMGGPAAAANPYAAAASAAVQLGSAALAGPNESGSGQFDLRSSMDGSGWTISTGGSTSKAERTTTETSGATGQAQQFAGLGLDSGMVMPAAFGLVLFLILRG</sequence>
<evidence type="ECO:0000256" key="2">
    <source>
        <dbReference type="SAM" id="Phobius"/>
    </source>
</evidence>
<reference evidence="4 5" key="1">
    <citation type="submission" date="2024-04" db="EMBL/GenBank/DDBJ databases">
        <title>Novel species of the genus Ideonella isolated from streams.</title>
        <authorList>
            <person name="Lu H."/>
        </authorList>
    </citation>
    <scope>NUCLEOTIDE SEQUENCE [LARGE SCALE GENOMIC DNA]</scope>
    <source>
        <strain evidence="4 5">BYS139W</strain>
    </source>
</reference>
<accession>A0ABU9BBF2</accession>
<evidence type="ECO:0000313" key="4">
    <source>
        <dbReference type="EMBL" id="MEK8027237.1"/>
    </source>
</evidence>
<keyword evidence="3" id="KW-0732">Signal</keyword>
<dbReference type="Proteomes" id="UP001368500">
    <property type="component" value="Unassembled WGS sequence"/>
</dbReference>
<gene>
    <name evidence="4" type="ORF">AACH11_14825</name>
</gene>
<proteinExistence type="predicted"/>
<dbReference type="EMBL" id="JBBUTF010000013">
    <property type="protein sequence ID" value="MEK8027237.1"/>
    <property type="molecule type" value="Genomic_DNA"/>
</dbReference>
<keyword evidence="5" id="KW-1185">Reference proteome</keyword>
<evidence type="ECO:0000256" key="1">
    <source>
        <dbReference type="SAM" id="MobiDB-lite"/>
    </source>
</evidence>
<feature type="signal peptide" evidence="3">
    <location>
        <begin position="1"/>
        <end position="20"/>
    </location>
</feature>
<protein>
    <submittedName>
        <fullName evidence="4">Uncharacterized protein</fullName>
    </submittedName>
</protein>
<feature type="compositionally biased region" description="Low complexity" evidence="1">
    <location>
        <begin position="58"/>
        <end position="70"/>
    </location>
</feature>
<dbReference type="RefSeq" id="WP_341375015.1">
    <property type="nucleotide sequence ID" value="NZ_JBBUTF010000013.1"/>
</dbReference>
<comment type="caution">
    <text evidence="4">The sequence shown here is derived from an EMBL/GenBank/DDBJ whole genome shotgun (WGS) entry which is preliminary data.</text>
</comment>
<name>A0ABU9BBF2_9BURK</name>
<keyword evidence="2" id="KW-0812">Transmembrane</keyword>
<feature type="transmembrane region" description="Helical" evidence="2">
    <location>
        <begin position="89"/>
        <end position="112"/>
    </location>
</feature>
<organism evidence="4 5">
    <name type="scientific">Pseudaquabacterium rugosum</name>
    <dbReference type="NCBI Taxonomy" id="2984194"/>
    <lineage>
        <taxon>Bacteria</taxon>
        <taxon>Pseudomonadati</taxon>
        <taxon>Pseudomonadota</taxon>
        <taxon>Betaproteobacteria</taxon>
        <taxon>Burkholderiales</taxon>
        <taxon>Sphaerotilaceae</taxon>
        <taxon>Pseudaquabacterium</taxon>
    </lineage>
</organism>
<keyword evidence="2" id="KW-1133">Transmembrane helix</keyword>